<dbReference type="Proteomes" id="UP000239549">
    <property type="component" value="Unassembled WGS sequence"/>
</dbReference>
<dbReference type="RefSeq" id="WP_104370783.1">
    <property type="nucleotide sequence ID" value="NZ_BFAV01000019.1"/>
</dbReference>
<dbReference type="AlphaFoldDB" id="A0A2L2XEG6"/>
<comment type="caution">
    <text evidence="1">The sequence shown here is derived from an EMBL/GenBank/DDBJ whole genome shotgun (WGS) entry which is preliminary data.</text>
</comment>
<keyword evidence="2" id="KW-1185">Reference proteome</keyword>
<evidence type="ECO:0000313" key="1">
    <source>
        <dbReference type="EMBL" id="GBF32221.1"/>
    </source>
</evidence>
<proteinExistence type="predicted"/>
<evidence type="ECO:0000313" key="2">
    <source>
        <dbReference type="Proteomes" id="UP000239549"/>
    </source>
</evidence>
<protein>
    <submittedName>
        <fullName evidence="1">Uncharacterized protein</fullName>
    </submittedName>
</protein>
<accession>A0A2L2XEG6</accession>
<name>A0A2L2XEG6_9FIRM</name>
<dbReference type="EMBL" id="BFAV01000019">
    <property type="protein sequence ID" value="GBF32221.1"/>
    <property type="molecule type" value="Genomic_DNA"/>
</dbReference>
<sequence length="451" mass="48642">MGINLKGVKLSNLYSNNIDIVIAIAHLISQVDVELPNIAEQSTDKNGVISHGLVANEAQRVTLPGSIHHRLLVGINNNVDIVYPAVQINVESPNIAEQSAKNGIILHVLMGNQTQRATLPGSIHHRLLVGNNSNVDIVHPIPQVDVELPNIAEQSADINGVILHGLIGDEAQRATLPGSIYHRLLVGNNNNIGIVDIVYPILQVDVESPNIAEPSTDKNGVILHGLVANEAQRAILNLPGSIHHRLLVGNNNNIGIVDIVRPILQVDVESPNIVEQSADKNGIILHGLAAKEAQRATLNLPGSIHHRLLVGNNNNIGIVDIIHPMLQVDVESPNIAEQLTDINGIILHGLVAKEAQRATLNLPGSIHHRLLVGNNNNIGIVDIVHPILQVDVESPNIAGQLIDKNGIILHDLMTKEAQRAILNLHGSIHHRLLVGNNNNIGYISCQYAFIM</sequence>
<reference evidence="2" key="1">
    <citation type="submission" date="2018-02" db="EMBL/GenBank/DDBJ databases">
        <title>Genome sequence of Desulfocucumis palustris strain NAW-5.</title>
        <authorList>
            <person name="Watanabe M."/>
            <person name="Kojima H."/>
            <person name="Fukui M."/>
        </authorList>
    </citation>
    <scope>NUCLEOTIDE SEQUENCE [LARGE SCALE GENOMIC DNA]</scope>
    <source>
        <strain evidence="2">NAW-5</strain>
    </source>
</reference>
<gene>
    <name evidence="1" type="ORF">DCCM_0412</name>
</gene>
<organism evidence="1 2">
    <name type="scientific">Desulfocucumis palustris</name>
    <dbReference type="NCBI Taxonomy" id="1898651"/>
    <lineage>
        <taxon>Bacteria</taxon>
        <taxon>Bacillati</taxon>
        <taxon>Bacillota</taxon>
        <taxon>Clostridia</taxon>
        <taxon>Eubacteriales</taxon>
        <taxon>Desulfocucumaceae</taxon>
        <taxon>Desulfocucumis</taxon>
    </lineage>
</organism>